<comment type="subcellular location">
    <subcellularLocation>
        <location evidence="9">Cell inner membrane</location>
    </subcellularLocation>
    <subcellularLocation>
        <location evidence="2">Membrane</location>
        <topology evidence="2">Multi-pass membrane protein</topology>
    </subcellularLocation>
</comment>
<evidence type="ECO:0000256" key="9">
    <source>
        <dbReference type="RuleBase" id="RU364092"/>
    </source>
</evidence>
<keyword evidence="5 9" id="KW-0812">Transmembrane</keyword>
<keyword evidence="9" id="KW-0997">Cell inner membrane</keyword>
<dbReference type="PRINTS" id="PR01386">
    <property type="entry name" value="CCMCBIOGNSIS"/>
</dbReference>
<dbReference type="EMBL" id="UGHK01000002">
    <property type="protein sequence ID" value="STO72896.1"/>
    <property type="molecule type" value="Genomic_DNA"/>
</dbReference>
<dbReference type="AlphaFoldDB" id="A0A377ICA1"/>
<evidence type="ECO:0000313" key="11">
    <source>
        <dbReference type="EMBL" id="STO72896.1"/>
    </source>
</evidence>
<feature type="transmembrane region" description="Helical" evidence="9">
    <location>
        <begin position="63"/>
        <end position="84"/>
    </location>
</feature>
<comment type="function">
    <text evidence="1 9">Required for the export of heme to the periplasm for the biogenesis of c-type cytochromes.</text>
</comment>
<evidence type="ECO:0000256" key="6">
    <source>
        <dbReference type="ARBA" id="ARBA00022748"/>
    </source>
</evidence>
<keyword evidence="7 9" id="KW-1133">Transmembrane helix</keyword>
<keyword evidence="9" id="KW-0813">Transport</keyword>
<feature type="transmembrane region" description="Helical" evidence="9">
    <location>
        <begin position="91"/>
        <end position="115"/>
    </location>
</feature>
<dbReference type="NCBIfam" id="TIGR01191">
    <property type="entry name" value="ccmC"/>
    <property type="match status" value="1"/>
</dbReference>
<dbReference type="GO" id="GO:0015232">
    <property type="term" value="F:heme transmembrane transporter activity"/>
    <property type="evidence" value="ECO:0007669"/>
    <property type="project" value="InterPro"/>
</dbReference>
<feature type="transmembrane region" description="Helical" evidence="9">
    <location>
        <begin position="21"/>
        <end position="43"/>
    </location>
</feature>
<dbReference type="PANTHER" id="PTHR30071">
    <property type="entry name" value="HEME EXPORTER PROTEIN C"/>
    <property type="match status" value="1"/>
</dbReference>
<name>A0A377ICA1_AVIPA</name>
<keyword evidence="8 9" id="KW-0472">Membrane</keyword>
<evidence type="ECO:0000313" key="12">
    <source>
        <dbReference type="Proteomes" id="UP000254465"/>
    </source>
</evidence>
<comment type="similarity">
    <text evidence="3 9">Belongs to the CcmC/CycZ/HelC family.</text>
</comment>
<feature type="transmembrane region" description="Helical" evidence="9">
    <location>
        <begin position="197"/>
        <end position="224"/>
    </location>
</feature>
<evidence type="ECO:0000256" key="7">
    <source>
        <dbReference type="ARBA" id="ARBA00022989"/>
    </source>
</evidence>
<evidence type="ECO:0000256" key="2">
    <source>
        <dbReference type="ARBA" id="ARBA00004141"/>
    </source>
</evidence>
<feature type="transmembrane region" description="Helical" evidence="9">
    <location>
        <begin position="158"/>
        <end position="177"/>
    </location>
</feature>
<feature type="transmembrane region" description="Helical" evidence="9">
    <location>
        <begin position="127"/>
        <end position="146"/>
    </location>
</feature>
<evidence type="ECO:0000256" key="8">
    <source>
        <dbReference type="ARBA" id="ARBA00023136"/>
    </source>
</evidence>
<dbReference type="Pfam" id="PF01578">
    <property type="entry name" value="Cytochrom_C_asm"/>
    <property type="match status" value="1"/>
</dbReference>
<evidence type="ECO:0000256" key="3">
    <source>
        <dbReference type="ARBA" id="ARBA00005840"/>
    </source>
</evidence>
<dbReference type="Proteomes" id="UP000254465">
    <property type="component" value="Unassembled WGS sequence"/>
</dbReference>
<organism evidence="11 12">
    <name type="scientific">Avibacterium paragallinarum</name>
    <name type="common">Haemophilus gallinarum</name>
    <dbReference type="NCBI Taxonomy" id="728"/>
    <lineage>
        <taxon>Bacteria</taxon>
        <taxon>Pseudomonadati</taxon>
        <taxon>Pseudomonadota</taxon>
        <taxon>Gammaproteobacteria</taxon>
        <taxon>Pasteurellales</taxon>
        <taxon>Pasteurellaceae</taxon>
        <taxon>Avibacterium</taxon>
    </lineage>
</organism>
<accession>A0A377ICA1</accession>
<dbReference type="GO" id="GO:0005886">
    <property type="term" value="C:plasma membrane"/>
    <property type="evidence" value="ECO:0007669"/>
    <property type="project" value="UniProtKB-SubCell"/>
</dbReference>
<reference evidence="11 12" key="1">
    <citation type="submission" date="2018-06" db="EMBL/GenBank/DDBJ databases">
        <authorList>
            <consortium name="Pathogen Informatics"/>
            <person name="Doyle S."/>
        </authorList>
    </citation>
    <scope>NUCLEOTIDE SEQUENCE [LARGE SCALE GENOMIC DNA]</scope>
    <source>
        <strain evidence="11 12">NCTC11296</strain>
    </source>
</reference>
<keyword evidence="9" id="KW-1003">Cell membrane</keyword>
<gene>
    <name evidence="9 11" type="primary">ccmC</name>
    <name evidence="11" type="ORF">NCTC11296_02840</name>
</gene>
<evidence type="ECO:0000256" key="5">
    <source>
        <dbReference type="ARBA" id="ARBA00022692"/>
    </source>
</evidence>
<proteinExistence type="inferred from homology"/>
<keyword evidence="6 9" id="KW-0201">Cytochrome c-type biogenesis</keyword>
<dbReference type="GO" id="GO:0017004">
    <property type="term" value="P:cytochrome complex assembly"/>
    <property type="evidence" value="ECO:0007669"/>
    <property type="project" value="UniProtKB-KW"/>
</dbReference>
<sequence>MWKWLHPYAKPETQYHLCGKFIPWFVLLSTLLIGTALVWGLAYAPADYQQGNSFRIMYIHVPAAIWSMGLYVSMAVAGVVGLVWQIRQAYLSIIAMAPIGTVFTFIALITGAIWGKPMWGTWWVWDARLTASLILFFLYLGVIALYSAFQDRTTGMKAAAILAIVGVINIPIIHFSVEWWNTLHQGASITKFEKPSIATPMLIPLILSIFGFMALSICLTLVRYRLALLNDEKKRPWVKALVNGK</sequence>
<protein>
    <recommendedName>
        <fullName evidence="4 9">Heme exporter protein C</fullName>
    </recommendedName>
    <alternativeName>
        <fullName evidence="9">Cytochrome c-type biogenesis protein</fullName>
    </alternativeName>
</protein>
<evidence type="ECO:0000256" key="4">
    <source>
        <dbReference type="ARBA" id="ARBA00016463"/>
    </source>
</evidence>
<dbReference type="PANTHER" id="PTHR30071:SF1">
    <property type="entry name" value="CYTOCHROME B_B6 PROTEIN-RELATED"/>
    <property type="match status" value="1"/>
</dbReference>
<evidence type="ECO:0000259" key="10">
    <source>
        <dbReference type="Pfam" id="PF01578"/>
    </source>
</evidence>
<feature type="domain" description="Cytochrome c assembly protein" evidence="10">
    <location>
        <begin position="7"/>
        <end position="184"/>
    </location>
</feature>
<dbReference type="InterPro" id="IPR002541">
    <property type="entry name" value="Cyt_c_assembly"/>
</dbReference>
<evidence type="ECO:0000256" key="1">
    <source>
        <dbReference type="ARBA" id="ARBA00002442"/>
    </source>
</evidence>
<dbReference type="InterPro" id="IPR045062">
    <property type="entry name" value="Cyt_c_biogenesis_CcsA/CcmC"/>
</dbReference>
<dbReference type="RefSeq" id="WP_017805097.1">
    <property type="nucleotide sequence ID" value="NZ_PQVK01000273.1"/>
</dbReference>
<dbReference type="GO" id="GO:0020037">
    <property type="term" value="F:heme binding"/>
    <property type="evidence" value="ECO:0007669"/>
    <property type="project" value="InterPro"/>
</dbReference>
<dbReference type="InterPro" id="IPR003557">
    <property type="entry name" value="Cyt_c_biogenesis_CcmC"/>
</dbReference>